<dbReference type="PANTHER" id="PTHR24148:SF77">
    <property type="entry name" value="HETEROKARYON INCOMPATIBILITY DOMAIN-CONTAINING PROTEIN"/>
    <property type="match status" value="1"/>
</dbReference>
<dbReference type="AlphaFoldDB" id="A0A194WZT0"/>
<gene>
    <name evidence="2" type="ORF">LY89DRAFT_721896</name>
</gene>
<accession>A0A194WZT0</accession>
<dbReference type="InParanoid" id="A0A194WZT0"/>
<evidence type="ECO:0000313" key="3">
    <source>
        <dbReference type="Proteomes" id="UP000070700"/>
    </source>
</evidence>
<dbReference type="PANTHER" id="PTHR24148">
    <property type="entry name" value="ANKYRIN REPEAT DOMAIN-CONTAINING PROTEIN 39 HOMOLOG-RELATED"/>
    <property type="match status" value="1"/>
</dbReference>
<dbReference type="OrthoDB" id="2157530at2759"/>
<dbReference type="Proteomes" id="UP000070700">
    <property type="component" value="Unassembled WGS sequence"/>
</dbReference>
<feature type="domain" description="Heterokaryon incompatibility" evidence="1">
    <location>
        <begin position="70"/>
        <end position="136"/>
    </location>
</feature>
<sequence>MVSPPSPAYLYRPVDAGHGGFRVAILEPSIEFLRRYVAAYLRLPSSLILIMRQFPMFGAIPTSRHLWRSKALRHIRFPDKKRYIWADALCIDQTNLEERGQQVQQMKEIYSHCTRDLIWLGESNERTERGIQVLMHAQIVIGKHTMEWSVLSAILDHSGIPDRFHGPFGHGTFEQDIWDIFTSVQVIQHQRDSFTRVQPINSTLLDVLSRFQQTYSTDPRDKIFGLLGLATNEHGIVPSYFKSVREVYTDVAYAQIQAEQNLDMIAQSMWPLGAGSDESKDGLSASVTAGLPSCVPNFWLTERETLLFAQRGIFAAGSSIFSEPVTVTPLGKLCIRGTFLGSIKVLRALGSEIVPRNPGESKWVKHWLPESLKDDSVGQSMYPTGEDLFEAYWRTLLADCRMYPAQRLSPQDIEEHSQIFGRWRQFSDVALPDNLFQYTSQVPVTWSERDEEAYKAACELGRINSLNHKMGKWQFAELDAGLYAMVPCPASCRADRTAVQVNDWILVVDGGKVPLVIRQVKSGLEQVDEEWEVLGTAYVHGFMDGRANEWVNEARLERSSITLV</sequence>
<protein>
    <recommendedName>
        <fullName evidence="1">Heterokaryon incompatibility domain-containing protein</fullName>
    </recommendedName>
</protein>
<proteinExistence type="predicted"/>
<dbReference type="RefSeq" id="XP_018067482.1">
    <property type="nucleotide sequence ID" value="XM_018218682.1"/>
</dbReference>
<name>A0A194WZT0_MOLSC</name>
<organism evidence="2 3">
    <name type="scientific">Mollisia scopiformis</name>
    <name type="common">Conifer needle endophyte fungus</name>
    <name type="synonym">Phialocephala scopiformis</name>
    <dbReference type="NCBI Taxonomy" id="149040"/>
    <lineage>
        <taxon>Eukaryota</taxon>
        <taxon>Fungi</taxon>
        <taxon>Dikarya</taxon>
        <taxon>Ascomycota</taxon>
        <taxon>Pezizomycotina</taxon>
        <taxon>Leotiomycetes</taxon>
        <taxon>Helotiales</taxon>
        <taxon>Mollisiaceae</taxon>
        <taxon>Mollisia</taxon>
    </lineage>
</organism>
<dbReference type="InterPro" id="IPR010730">
    <property type="entry name" value="HET"/>
</dbReference>
<evidence type="ECO:0000313" key="2">
    <source>
        <dbReference type="EMBL" id="KUJ13127.1"/>
    </source>
</evidence>
<reference evidence="2 3" key="1">
    <citation type="submission" date="2015-10" db="EMBL/GenBank/DDBJ databases">
        <title>Full genome of DAOMC 229536 Phialocephala scopiformis, a fungal endophyte of spruce producing the potent anti-insectan compound rugulosin.</title>
        <authorList>
            <consortium name="DOE Joint Genome Institute"/>
            <person name="Walker A.K."/>
            <person name="Frasz S.L."/>
            <person name="Seifert K.A."/>
            <person name="Miller J.D."/>
            <person name="Mondo S.J."/>
            <person name="Labutti K."/>
            <person name="Lipzen A."/>
            <person name="Dockter R."/>
            <person name="Kennedy M."/>
            <person name="Grigoriev I.V."/>
            <person name="Spatafora J.W."/>
        </authorList>
    </citation>
    <scope>NUCLEOTIDE SEQUENCE [LARGE SCALE GENOMIC DNA]</scope>
    <source>
        <strain evidence="2 3">CBS 120377</strain>
    </source>
</reference>
<dbReference type="Pfam" id="PF06985">
    <property type="entry name" value="HET"/>
    <property type="match status" value="1"/>
</dbReference>
<dbReference type="InterPro" id="IPR052895">
    <property type="entry name" value="HetReg/Transcr_Mod"/>
</dbReference>
<evidence type="ECO:0000259" key="1">
    <source>
        <dbReference type="Pfam" id="PF06985"/>
    </source>
</evidence>
<dbReference type="KEGG" id="psco:LY89DRAFT_721896"/>
<dbReference type="EMBL" id="KQ947423">
    <property type="protein sequence ID" value="KUJ13127.1"/>
    <property type="molecule type" value="Genomic_DNA"/>
</dbReference>
<dbReference type="GeneID" id="28828408"/>
<keyword evidence="3" id="KW-1185">Reference proteome</keyword>